<reference evidence="3" key="1">
    <citation type="submission" date="2018-02" db="EMBL/GenBank/DDBJ databases">
        <title>Genome sequencing of Solimonas sp. HR-BB.</title>
        <authorList>
            <person name="Lee Y."/>
            <person name="Jeon C.O."/>
        </authorList>
    </citation>
    <scope>NUCLEOTIDE SEQUENCE [LARGE SCALE GENOMIC DNA]</scope>
    <source>
        <strain evidence="3">HR-E</strain>
    </source>
</reference>
<feature type="coiled-coil region" evidence="1">
    <location>
        <begin position="38"/>
        <end position="120"/>
    </location>
</feature>
<name>A0A2P6AUD7_9GAMM</name>
<evidence type="ECO:0000256" key="1">
    <source>
        <dbReference type="SAM" id="Coils"/>
    </source>
</evidence>
<accession>A0A2P6AUD7</accession>
<comment type="caution">
    <text evidence="2">The sequence shown here is derived from an EMBL/GenBank/DDBJ whole genome shotgun (WGS) entry which is preliminary data.</text>
</comment>
<keyword evidence="3" id="KW-1185">Reference proteome</keyword>
<protein>
    <submittedName>
        <fullName evidence="2">Uncharacterized protein</fullName>
    </submittedName>
</protein>
<gene>
    <name evidence="2" type="ORF">C5O18_02005</name>
</gene>
<keyword evidence="1" id="KW-0175">Coiled coil</keyword>
<proteinExistence type="predicted"/>
<dbReference type="AlphaFoldDB" id="A0A2P6AUD7"/>
<evidence type="ECO:0000313" key="2">
    <source>
        <dbReference type="EMBL" id="PQA50054.1"/>
    </source>
</evidence>
<dbReference type="RefSeq" id="WP_105191202.1">
    <property type="nucleotide sequence ID" value="NZ_PTQZ01000021.1"/>
</dbReference>
<evidence type="ECO:0000313" key="3">
    <source>
        <dbReference type="Proteomes" id="UP000243900"/>
    </source>
</evidence>
<dbReference type="OrthoDB" id="6717680at2"/>
<dbReference type="Proteomes" id="UP000243900">
    <property type="component" value="Unassembled WGS sequence"/>
</dbReference>
<organism evidence="2 3">
    <name type="scientific">Amnimonas aquatica</name>
    <dbReference type="NCBI Taxonomy" id="2094561"/>
    <lineage>
        <taxon>Bacteria</taxon>
        <taxon>Pseudomonadati</taxon>
        <taxon>Pseudomonadota</taxon>
        <taxon>Gammaproteobacteria</taxon>
        <taxon>Moraxellales</taxon>
        <taxon>Moraxellaceae</taxon>
        <taxon>Amnimonas</taxon>
    </lineage>
</organism>
<sequence length="126" mass="13585">MGELKNFVASQQDVVVRVKEAGRQVALAGLGLVEVLKVEGEKLQAVDFNAKAEELKAKALELKTKLQGVDVKAEAEKLQAVDFKAKAEELKTKLQGVDAKAEVEKLLAEAQKLFADLVAKGENRAA</sequence>
<dbReference type="EMBL" id="PTQZ01000021">
    <property type="protein sequence ID" value="PQA50054.1"/>
    <property type="molecule type" value="Genomic_DNA"/>
</dbReference>